<comment type="caution">
    <text evidence="8">The sequence shown here is derived from an EMBL/GenBank/DDBJ whole genome shotgun (WGS) entry which is preliminary data.</text>
</comment>
<reference evidence="8 9" key="1">
    <citation type="journal article" date="2017" name="ISME J.">
        <title>Energy and carbon metabolisms in a deep terrestrial subsurface fluid microbial community.</title>
        <authorList>
            <person name="Momper L."/>
            <person name="Jungbluth S.P."/>
            <person name="Lee M.D."/>
            <person name="Amend J.P."/>
        </authorList>
    </citation>
    <scope>NUCLEOTIDE SEQUENCE [LARGE SCALE GENOMIC DNA]</scope>
    <source>
        <strain evidence="8">SURF_17</strain>
    </source>
</reference>
<dbReference type="Pfam" id="PF04321">
    <property type="entry name" value="RmlD_sub_bind"/>
    <property type="match status" value="1"/>
</dbReference>
<organism evidence="8 9">
    <name type="scientific">Candidatus Abyssobacteria bacterium SURF_17</name>
    <dbReference type="NCBI Taxonomy" id="2093361"/>
    <lineage>
        <taxon>Bacteria</taxon>
        <taxon>Pseudomonadati</taxon>
        <taxon>Candidatus Hydrogenedentota</taxon>
        <taxon>Candidatus Abyssobacteria</taxon>
    </lineage>
</organism>
<gene>
    <name evidence="8" type="primary">rfbD</name>
    <name evidence="8" type="ORF">C4532_12650</name>
</gene>
<dbReference type="InterPro" id="IPR036291">
    <property type="entry name" value="NAD(P)-bd_dom_sf"/>
</dbReference>
<keyword evidence="6" id="KW-0521">NADP</keyword>
<dbReference type="CDD" id="cd05254">
    <property type="entry name" value="dTDP_HR_like_SDR_e"/>
    <property type="match status" value="1"/>
</dbReference>
<dbReference type="GO" id="GO:0019305">
    <property type="term" value="P:dTDP-rhamnose biosynthetic process"/>
    <property type="evidence" value="ECO:0007669"/>
    <property type="project" value="UniProtKB-UniPathway"/>
</dbReference>
<keyword evidence="6 8" id="KW-0560">Oxidoreductase</keyword>
<comment type="similarity">
    <text evidence="2 6">Belongs to the dTDP-4-dehydrorhamnose reductase family.</text>
</comment>
<dbReference type="UniPathway" id="UPA00124"/>
<evidence type="ECO:0000313" key="8">
    <source>
        <dbReference type="EMBL" id="RJP68490.1"/>
    </source>
</evidence>
<evidence type="ECO:0000256" key="2">
    <source>
        <dbReference type="ARBA" id="ARBA00010944"/>
    </source>
</evidence>
<evidence type="ECO:0000313" key="9">
    <source>
        <dbReference type="Proteomes" id="UP000285961"/>
    </source>
</evidence>
<dbReference type="GO" id="GO:0005829">
    <property type="term" value="C:cytosol"/>
    <property type="evidence" value="ECO:0007669"/>
    <property type="project" value="TreeGrafter"/>
</dbReference>
<evidence type="ECO:0000256" key="3">
    <source>
        <dbReference type="ARBA" id="ARBA00012929"/>
    </source>
</evidence>
<protein>
    <recommendedName>
        <fullName evidence="4 6">dTDP-4-dehydrorhamnose reductase</fullName>
        <ecNumber evidence="3 6">1.1.1.133</ecNumber>
    </recommendedName>
</protein>
<sequence length="290" mass="32804">MKTLLIGADGQLGTDLTKVYAADQLIPLTITDLDVCDYEKVGEIFRASKPDVVINTAAYHRVDECETYPDRALAVNALAVRNLALVCKEINAILVHFSTDYVFDGEASRPYTEHDTPRPVSAYGISKLTGELFIRYLYDRHFILRLCGLYGVRGSMEKGTNFVETMLKLAQEGKEIKVVNDQTLTPTYTRILAPRIKALIATQRFGLYHMTCDGGCSWYEFAQAIFELSGLTPKLSPTTSEQYKTPAKRPRYSVLENENLKNVPSVEPMPFWRDALKDYLEERKASPLRR</sequence>
<evidence type="ECO:0000259" key="7">
    <source>
        <dbReference type="Pfam" id="PF04321"/>
    </source>
</evidence>
<comment type="function">
    <text evidence="6">Catalyzes the reduction of dTDP-6-deoxy-L-lyxo-4-hexulose to yield dTDP-L-rhamnose.</text>
</comment>
<dbReference type="EC" id="1.1.1.133" evidence="3 6"/>
<dbReference type="PANTHER" id="PTHR10491">
    <property type="entry name" value="DTDP-4-DEHYDRORHAMNOSE REDUCTASE"/>
    <property type="match status" value="1"/>
</dbReference>
<dbReference type="Gene3D" id="3.40.50.720">
    <property type="entry name" value="NAD(P)-binding Rossmann-like Domain"/>
    <property type="match status" value="1"/>
</dbReference>
<evidence type="ECO:0000256" key="4">
    <source>
        <dbReference type="ARBA" id="ARBA00017099"/>
    </source>
</evidence>
<dbReference type="InterPro" id="IPR029903">
    <property type="entry name" value="RmlD-like-bd"/>
</dbReference>
<evidence type="ECO:0000256" key="1">
    <source>
        <dbReference type="ARBA" id="ARBA00004781"/>
    </source>
</evidence>
<dbReference type="Proteomes" id="UP000285961">
    <property type="component" value="Unassembled WGS sequence"/>
</dbReference>
<dbReference type="GO" id="GO:0008831">
    <property type="term" value="F:dTDP-4-dehydrorhamnose reductase activity"/>
    <property type="evidence" value="ECO:0007669"/>
    <property type="project" value="UniProtKB-EC"/>
</dbReference>
<dbReference type="EMBL" id="QZKI01000091">
    <property type="protein sequence ID" value="RJP68490.1"/>
    <property type="molecule type" value="Genomic_DNA"/>
</dbReference>
<dbReference type="AlphaFoldDB" id="A0A419EVR0"/>
<proteinExistence type="inferred from homology"/>
<accession>A0A419EVR0</accession>
<evidence type="ECO:0000256" key="6">
    <source>
        <dbReference type="RuleBase" id="RU364082"/>
    </source>
</evidence>
<comment type="pathway">
    <text evidence="1 6">Carbohydrate biosynthesis; dTDP-L-rhamnose biosynthesis.</text>
</comment>
<dbReference type="PANTHER" id="PTHR10491:SF4">
    <property type="entry name" value="METHIONINE ADENOSYLTRANSFERASE 2 SUBUNIT BETA"/>
    <property type="match status" value="1"/>
</dbReference>
<dbReference type="SUPFAM" id="SSF51735">
    <property type="entry name" value="NAD(P)-binding Rossmann-fold domains"/>
    <property type="match status" value="1"/>
</dbReference>
<name>A0A419EVR0_9BACT</name>
<dbReference type="Gene3D" id="3.90.25.10">
    <property type="entry name" value="UDP-galactose 4-epimerase, domain 1"/>
    <property type="match status" value="1"/>
</dbReference>
<comment type="catalytic activity">
    <reaction evidence="5">
        <text>dTDP-beta-L-rhamnose + NADP(+) = dTDP-4-dehydro-beta-L-rhamnose + NADPH + H(+)</text>
        <dbReference type="Rhea" id="RHEA:21796"/>
        <dbReference type="ChEBI" id="CHEBI:15378"/>
        <dbReference type="ChEBI" id="CHEBI:57510"/>
        <dbReference type="ChEBI" id="CHEBI:57783"/>
        <dbReference type="ChEBI" id="CHEBI:58349"/>
        <dbReference type="ChEBI" id="CHEBI:62830"/>
        <dbReference type="EC" id="1.1.1.133"/>
    </reaction>
</comment>
<evidence type="ECO:0000256" key="5">
    <source>
        <dbReference type="ARBA" id="ARBA00048200"/>
    </source>
</evidence>
<dbReference type="InterPro" id="IPR005913">
    <property type="entry name" value="dTDP_dehydrorham_reduct"/>
</dbReference>
<feature type="domain" description="RmlD-like substrate binding" evidence="7">
    <location>
        <begin position="1"/>
        <end position="282"/>
    </location>
</feature>
<dbReference type="NCBIfam" id="TIGR01214">
    <property type="entry name" value="rmlD"/>
    <property type="match status" value="1"/>
</dbReference>